<gene>
    <name evidence="3" type="ORF">N0V91_000697</name>
</gene>
<dbReference type="OrthoDB" id="3795589at2759"/>
<evidence type="ECO:0000313" key="4">
    <source>
        <dbReference type="Proteomes" id="UP001140510"/>
    </source>
</evidence>
<feature type="region of interest" description="Disordered" evidence="1">
    <location>
        <begin position="79"/>
        <end position="207"/>
    </location>
</feature>
<name>A0A9W8ZN06_9PLEO</name>
<feature type="compositionally biased region" description="Low complexity" evidence="1">
    <location>
        <begin position="140"/>
        <end position="152"/>
    </location>
</feature>
<keyword evidence="2" id="KW-0812">Transmembrane</keyword>
<reference evidence="3" key="1">
    <citation type="submission" date="2022-10" db="EMBL/GenBank/DDBJ databases">
        <title>Tapping the CABI collections for fungal endophytes: first genome assemblies for Collariella, Neodidymelliopsis, Ascochyta clinopodiicola, Didymella pomorum, Didymosphaeria variabile, Neocosmospora piperis and Neocucurbitaria cava.</title>
        <authorList>
            <person name="Hill R."/>
        </authorList>
    </citation>
    <scope>NUCLEOTIDE SEQUENCE</scope>
    <source>
        <strain evidence="3">IMI 355091</strain>
    </source>
</reference>
<dbReference type="EMBL" id="JAPEVA010000003">
    <property type="protein sequence ID" value="KAJ4412228.1"/>
    <property type="molecule type" value="Genomic_DNA"/>
</dbReference>
<sequence>MPFSQEPVEVKRPKKRVTFGLIVLAILMPWLALYLDGSSWQTIGLNVALYLLLFPVSLVIAPIHAIACLVRQDDHRKYSDPARRSLRYDNKYSADTKPQTEKKAREPAPEPEPAPVKRAAIEDEPKPVEKAPTEPPAKNASPATSSTSVSSSDVEKETAPAPAPPQRIATVPPPRTATATLARTATAPPSRAATTKKEDDPFKDPNA</sequence>
<organism evidence="3 4">
    <name type="scientific">Didymella pomorum</name>
    <dbReference type="NCBI Taxonomy" id="749634"/>
    <lineage>
        <taxon>Eukaryota</taxon>
        <taxon>Fungi</taxon>
        <taxon>Dikarya</taxon>
        <taxon>Ascomycota</taxon>
        <taxon>Pezizomycotina</taxon>
        <taxon>Dothideomycetes</taxon>
        <taxon>Pleosporomycetidae</taxon>
        <taxon>Pleosporales</taxon>
        <taxon>Pleosporineae</taxon>
        <taxon>Didymellaceae</taxon>
        <taxon>Didymella</taxon>
    </lineage>
</organism>
<feature type="transmembrane region" description="Helical" evidence="2">
    <location>
        <begin position="17"/>
        <end position="35"/>
    </location>
</feature>
<evidence type="ECO:0000313" key="3">
    <source>
        <dbReference type="EMBL" id="KAJ4412228.1"/>
    </source>
</evidence>
<feature type="transmembrane region" description="Helical" evidence="2">
    <location>
        <begin position="47"/>
        <end position="70"/>
    </location>
</feature>
<keyword evidence="2" id="KW-0472">Membrane</keyword>
<feature type="compositionally biased region" description="Pro residues" evidence="1">
    <location>
        <begin position="161"/>
        <end position="175"/>
    </location>
</feature>
<comment type="caution">
    <text evidence="3">The sequence shown here is derived from an EMBL/GenBank/DDBJ whole genome shotgun (WGS) entry which is preliminary data.</text>
</comment>
<accession>A0A9W8ZN06</accession>
<evidence type="ECO:0000256" key="1">
    <source>
        <dbReference type="SAM" id="MobiDB-lite"/>
    </source>
</evidence>
<keyword evidence="4" id="KW-1185">Reference proteome</keyword>
<dbReference type="AlphaFoldDB" id="A0A9W8ZN06"/>
<dbReference type="Proteomes" id="UP001140510">
    <property type="component" value="Unassembled WGS sequence"/>
</dbReference>
<feature type="compositionally biased region" description="Low complexity" evidence="1">
    <location>
        <begin position="176"/>
        <end position="193"/>
    </location>
</feature>
<feature type="compositionally biased region" description="Basic and acidic residues" evidence="1">
    <location>
        <begin position="195"/>
        <end position="207"/>
    </location>
</feature>
<protein>
    <submittedName>
        <fullName evidence="3">Uncharacterized protein</fullName>
    </submittedName>
</protein>
<feature type="compositionally biased region" description="Basic and acidic residues" evidence="1">
    <location>
        <begin position="79"/>
        <end position="108"/>
    </location>
</feature>
<evidence type="ECO:0000256" key="2">
    <source>
        <dbReference type="SAM" id="Phobius"/>
    </source>
</evidence>
<proteinExistence type="predicted"/>
<feature type="compositionally biased region" description="Basic and acidic residues" evidence="1">
    <location>
        <begin position="119"/>
        <end position="132"/>
    </location>
</feature>
<keyword evidence="2" id="KW-1133">Transmembrane helix</keyword>